<dbReference type="Gene3D" id="3.40.50.620">
    <property type="entry name" value="HUPs"/>
    <property type="match status" value="2"/>
</dbReference>
<dbReference type="InterPro" id="IPR014729">
    <property type="entry name" value="Rossmann-like_a/b/a_fold"/>
</dbReference>
<comment type="similarity">
    <text evidence="1">Belongs to the universal stress protein A family.</text>
</comment>
<dbReference type="Proteomes" id="UP001501758">
    <property type="component" value="Unassembled WGS sequence"/>
</dbReference>
<dbReference type="Pfam" id="PF00582">
    <property type="entry name" value="Usp"/>
    <property type="match status" value="1"/>
</dbReference>
<evidence type="ECO:0000259" key="2">
    <source>
        <dbReference type="Pfam" id="PF00582"/>
    </source>
</evidence>
<sequence>MKKILLLTDFSENSWNAIDYATELFKEEPCTFYIVNAYSKIIYEAIHLSDHPSERSVENTVQLDVLTNLKHIKKSLEYANVNKNHHFEIIAAFGTITEVTSEIVVSKKIDLIVMGTKGTTVSKEVFLGSNAVRIIKAIKNCPVVVIPSGFSLINHPLRIAFATEFTHFYSKEELTPLIDLAIHNSAKIDIVHIPKQAGSLSEEQKFNSEILQEYFNAIDSYVHTINMGDSIASTLQGFAEKSNVDLLAMLNYRHSFLEKLTREPVIKNIAFYLKIPFMILPEIGMSTSFSKIGKDVSKRYQNLIKDTV</sequence>
<dbReference type="SUPFAM" id="SSF52402">
    <property type="entry name" value="Adenine nucleotide alpha hydrolases-like"/>
    <property type="match status" value="2"/>
</dbReference>
<feature type="domain" description="UspA" evidence="2">
    <location>
        <begin position="1"/>
        <end position="147"/>
    </location>
</feature>
<evidence type="ECO:0000313" key="3">
    <source>
        <dbReference type="EMBL" id="GAA0731417.1"/>
    </source>
</evidence>
<evidence type="ECO:0000256" key="1">
    <source>
        <dbReference type="ARBA" id="ARBA00008791"/>
    </source>
</evidence>
<proteinExistence type="inferred from homology"/>
<dbReference type="RefSeq" id="WP_343914361.1">
    <property type="nucleotide sequence ID" value="NZ_BAAAGE010000005.1"/>
</dbReference>
<organism evidence="3 4">
    <name type="scientific">Aquimarina litoralis</name>
    <dbReference type="NCBI Taxonomy" id="584605"/>
    <lineage>
        <taxon>Bacteria</taxon>
        <taxon>Pseudomonadati</taxon>
        <taxon>Bacteroidota</taxon>
        <taxon>Flavobacteriia</taxon>
        <taxon>Flavobacteriales</taxon>
        <taxon>Flavobacteriaceae</taxon>
        <taxon>Aquimarina</taxon>
    </lineage>
</organism>
<name>A0ABP3UHM3_9FLAO</name>
<dbReference type="InterPro" id="IPR006016">
    <property type="entry name" value="UspA"/>
</dbReference>
<dbReference type="PANTHER" id="PTHR46268:SF26">
    <property type="entry name" value="UNIVERSAL STRESS PROTEIN MJ0577"/>
    <property type="match status" value="1"/>
</dbReference>
<protein>
    <submittedName>
        <fullName evidence="3">Universal stress protein</fullName>
    </submittedName>
</protein>
<dbReference type="EMBL" id="BAAAGE010000005">
    <property type="protein sequence ID" value="GAA0731417.1"/>
    <property type="molecule type" value="Genomic_DNA"/>
</dbReference>
<evidence type="ECO:0000313" key="4">
    <source>
        <dbReference type="Proteomes" id="UP001501758"/>
    </source>
</evidence>
<keyword evidence="4" id="KW-1185">Reference proteome</keyword>
<dbReference type="PANTHER" id="PTHR46268">
    <property type="entry name" value="STRESS RESPONSE PROTEIN NHAX"/>
    <property type="match status" value="1"/>
</dbReference>
<accession>A0ABP3UHM3</accession>
<reference evidence="4" key="1">
    <citation type="journal article" date="2019" name="Int. J. Syst. Evol. Microbiol.">
        <title>The Global Catalogue of Microorganisms (GCM) 10K type strain sequencing project: providing services to taxonomists for standard genome sequencing and annotation.</title>
        <authorList>
            <consortium name="The Broad Institute Genomics Platform"/>
            <consortium name="The Broad Institute Genome Sequencing Center for Infectious Disease"/>
            <person name="Wu L."/>
            <person name="Ma J."/>
        </authorList>
    </citation>
    <scope>NUCLEOTIDE SEQUENCE [LARGE SCALE GENOMIC DNA]</scope>
    <source>
        <strain evidence="4">JCM 15974</strain>
    </source>
</reference>
<dbReference type="CDD" id="cd00293">
    <property type="entry name" value="USP-like"/>
    <property type="match status" value="1"/>
</dbReference>
<dbReference type="PRINTS" id="PR01438">
    <property type="entry name" value="UNVRSLSTRESS"/>
</dbReference>
<comment type="caution">
    <text evidence="3">The sequence shown here is derived from an EMBL/GenBank/DDBJ whole genome shotgun (WGS) entry which is preliminary data.</text>
</comment>
<dbReference type="InterPro" id="IPR006015">
    <property type="entry name" value="Universal_stress_UspA"/>
</dbReference>
<gene>
    <name evidence="3" type="ORF">GCM10009430_43580</name>
</gene>